<keyword evidence="12" id="KW-1208">Phospholipid metabolism</keyword>
<dbReference type="EC" id="3.1.1.32" evidence="3"/>
<evidence type="ECO:0000256" key="20">
    <source>
        <dbReference type="ARBA" id="ARBA00050182"/>
    </source>
</evidence>
<evidence type="ECO:0000256" key="33">
    <source>
        <dbReference type="ARBA" id="ARBA00071303"/>
    </source>
</evidence>
<comment type="catalytic activity">
    <reaction evidence="15">
        <text>a 1,2-diacyl-sn-glycero-3-phosphocholine + H2O = a 2-acyl-sn-glycero-3-phosphocholine + a fatty acid + H(+)</text>
        <dbReference type="Rhea" id="RHEA:18689"/>
        <dbReference type="ChEBI" id="CHEBI:15377"/>
        <dbReference type="ChEBI" id="CHEBI:15378"/>
        <dbReference type="ChEBI" id="CHEBI:28868"/>
        <dbReference type="ChEBI" id="CHEBI:57643"/>
        <dbReference type="ChEBI" id="CHEBI:57875"/>
        <dbReference type="EC" id="3.1.1.32"/>
    </reaction>
    <physiologicalReaction direction="left-to-right" evidence="15">
        <dbReference type="Rhea" id="RHEA:18690"/>
    </physiologicalReaction>
</comment>
<comment type="subcellular location">
    <subcellularLocation>
        <location evidence="1">Membrane</location>
        <topology evidence="1">Single-pass type II membrane protein</topology>
    </subcellularLocation>
</comment>
<dbReference type="Gene3D" id="3.40.50.1820">
    <property type="entry name" value="alpha/beta hydrolase"/>
    <property type="match status" value="1"/>
</dbReference>
<evidence type="ECO:0000256" key="7">
    <source>
        <dbReference type="ARBA" id="ARBA00022801"/>
    </source>
</evidence>
<dbReference type="EMBL" id="SRLO01000202">
    <property type="protein sequence ID" value="TNN67582.1"/>
    <property type="molecule type" value="Genomic_DNA"/>
</dbReference>
<comment type="catalytic activity">
    <reaction evidence="27">
        <text>1-tetradecanoyl-2-(9Z,12Z-octadecadienoyl)-sn-glycero-3-phosphocholine + H2O = 2-(9Z,12Z-octadecadienoyl)-sn-glycero-3-phosphocholine + tetradecanoate + H(+)</text>
        <dbReference type="Rhea" id="RHEA:54388"/>
        <dbReference type="ChEBI" id="CHEBI:15377"/>
        <dbReference type="ChEBI" id="CHEBI:15378"/>
        <dbReference type="ChEBI" id="CHEBI:30807"/>
        <dbReference type="ChEBI" id="CHEBI:76084"/>
        <dbReference type="ChEBI" id="CHEBI:86094"/>
    </reaction>
    <physiologicalReaction direction="left-to-right" evidence="27">
        <dbReference type="Rhea" id="RHEA:54389"/>
    </physiologicalReaction>
</comment>
<comment type="catalytic activity">
    <reaction evidence="13">
        <text>a 1,2-diacyl-sn-glycero-3-phosphocholine + H2O = a 1-acyl-sn-glycero-3-phosphocholine + a fatty acid + H(+)</text>
        <dbReference type="Rhea" id="RHEA:15801"/>
        <dbReference type="ChEBI" id="CHEBI:15377"/>
        <dbReference type="ChEBI" id="CHEBI:15378"/>
        <dbReference type="ChEBI" id="CHEBI:28868"/>
        <dbReference type="ChEBI" id="CHEBI:57643"/>
        <dbReference type="ChEBI" id="CHEBI:58168"/>
        <dbReference type="EC" id="3.1.1.4"/>
    </reaction>
    <physiologicalReaction direction="left-to-right" evidence="13">
        <dbReference type="Rhea" id="RHEA:15802"/>
    </physiologicalReaction>
</comment>
<comment type="catalytic activity">
    <reaction evidence="16">
        <text>1-hexadecanoyl-2-(5-oxopentanoyl)-sn-glycero-3-phosphocholine + H2O = 5-oxopentanoate + 1-hexadecanoyl-sn-glycero-3-phosphocholine + H(+)</text>
        <dbReference type="Rhea" id="RHEA:40483"/>
        <dbReference type="ChEBI" id="CHEBI:15377"/>
        <dbReference type="ChEBI" id="CHEBI:15378"/>
        <dbReference type="ChEBI" id="CHEBI:16120"/>
        <dbReference type="ChEBI" id="CHEBI:72998"/>
        <dbReference type="ChEBI" id="CHEBI:77890"/>
    </reaction>
    <physiologicalReaction direction="left-to-right" evidence="16">
        <dbReference type="Rhea" id="RHEA:40484"/>
    </physiologicalReaction>
</comment>
<dbReference type="GO" id="GO:0047372">
    <property type="term" value="F:monoacylglycerol lipase activity"/>
    <property type="evidence" value="ECO:0007669"/>
    <property type="project" value="TreeGrafter"/>
</dbReference>
<evidence type="ECO:0000313" key="36">
    <source>
        <dbReference type="Proteomes" id="UP000314294"/>
    </source>
</evidence>
<dbReference type="GO" id="GO:0004623">
    <property type="term" value="F:phospholipase A2 activity"/>
    <property type="evidence" value="ECO:0007669"/>
    <property type="project" value="UniProtKB-EC"/>
</dbReference>
<dbReference type="PANTHER" id="PTHR10794:SF50">
    <property type="entry name" value="PHOSPHOLIPASE ABHD3"/>
    <property type="match status" value="1"/>
</dbReference>
<comment type="catalytic activity">
    <reaction evidence="18">
        <text>1-hexadecanoyl-2-glutaroyl-sn-glycero-3-phosphocholine + H2O = glutarate + 1-hexadecanoyl-sn-glycero-3-phosphocholine + H(+)</text>
        <dbReference type="Rhea" id="RHEA:41159"/>
        <dbReference type="ChEBI" id="CHEBI:15377"/>
        <dbReference type="ChEBI" id="CHEBI:15378"/>
        <dbReference type="ChEBI" id="CHEBI:30921"/>
        <dbReference type="ChEBI" id="CHEBI:72998"/>
        <dbReference type="ChEBI" id="CHEBI:77756"/>
    </reaction>
    <physiologicalReaction direction="left-to-right" evidence="18">
        <dbReference type="Rhea" id="RHEA:41160"/>
    </physiologicalReaction>
</comment>
<dbReference type="FunFam" id="3.40.50.1820:FF:000079">
    <property type="entry name" value="Abhydrolase domain-containing 3"/>
    <property type="match status" value="1"/>
</dbReference>
<dbReference type="EC" id="3.1.1.4" evidence="4"/>
<dbReference type="OrthoDB" id="247542at2759"/>
<evidence type="ECO:0000256" key="8">
    <source>
        <dbReference type="ARBA" id="ARBA00022968"/>
    </source>
</evidence>
<keyword evidence="9" id="KW-1133">Transmembrane helix</keyword>
<organism evidence="35 36">
    <name type="scientific">Liparis tanakae</name>
    <name type="common">Tanaka's snailfish</name>
    <dbReference type="NCBI Taxonomy" id="230148"/>
    <lineage>
        <taxon>Eukaryota</taxon>
        <taxon>Metazoa</taxon>
        <taxon>Chordata</taxon>
        <taxon>Craniata</taxon>
        <taxon>Vertebrata</taxon>
        <taxon>Euteleostomi</taxon>
        <taxon>Actinopterygii</taxon>
        <taxon>Neopterygii</taxon>
        <taxon>Teleostei</taxon>
        <taxon>Neoteleostei</taxon>
        <taxon>Acanthomorphata</taxon>
        <taxon>Eupercaria</taxon>
        <taxon>Perciformes</taxon>
        <taxon>Cottioidei</taxon>
        <taxon>Cottales</taxon>
        <taxon>Liparidae</taxon>
        <taxon>Liparis</taxon>
    </lineage>
</organism>
<evidence type="ECO:0000256" key="21">
    <source>
        <dbReference type="ARBA" id="ARBA00050195"/>
    </source>
</evidence>
<evidence type="ECO:0000256" key="19">
    <source>
        <dbReference type="ARBA" id="ARBA00050145"/>
    </source>
</evidence>
<dbReference type="Proteomes" id="UP000314294">
    <property type="component" value="Unassembled WGS sequence"/>
</dbReference>
<evidence type="ECO:0000256" key="18">
    <source>
        <dbReference type="ARBA" id="ARBA00048471"/>
    </source>
</evidence>
<comment type="function">
    <text evidence="32">Phospholipase that may play a role in phospholipids remodeling. May selectively cleave myristate (C14)-containing phosphatidylcholines through its predominant phospholipase 1 activity, cleaving preferentially acyl groups in sn1 position. In parallel, may have a minor phospholipase 2 activity acting on acyl groups in position sn2. In addition to (C14)-containing phosphatidylcholines, may also act on other medium-chain-containing and oxidatively truncated phospholipids.</text>
</comment>
<dbReference type="InterPro" id="IPR029058">
    <property type="entry name" value="AB_hydrolase_fold"/>
</dbReference>
<comment type="catalytic activity">
    <reaction evidence="31">
        <text>1,2-ditetradecanoyl-sn-glycero-3-phosphocholine + H2O = 2-tetradecanoyl-sn-glycero-3-phosphocholine + tetradecanoate + H(+)</text>
        <dbReference type="Rhea" id="RHEA:54404"/>
        <dbReference type="ChEBI" id="CHEBI:15377"/>
        <dbReference type="ChEBI" id="CHEBI:15378"/>
        <dbReference type="ChEBI" id="CHEBI:30807"/>
        <dbReference type="ChEBI" id="CHEBI:45240"/>
        <dbReference type="ChEBI" id="CHEBI:131738"/>
    </reaction>
    <physiologicalReaction direction="left-to-right" evidence="31">
        <dbReference type="Rhea" id="RHEA:54405"/>
    </physiologicalReaction>
</comment>
<dbReference type="GO" id="GO:0051792">
    <property type="term" value="P:medium-chain fatty acid biosynthetic process"/>
    <property type="evidence" value="ECO:0007669"/>
    <property type="project" value="TreeGrafter"/>
</dbReference>
<dbReference type="InterPro" id="IPR050960">
    <property type="entry name" value="AB_hydrolase_4_sf"/>
</dbReference>
<dbReference type="GO" id="GO:0008970">
    <property type="term" value="F:phospholipase A1 activity"/>
    <property type="evidence" value="ECO:0007669"/>
    <property type="project" value="UniProtKB-EC"/>
</dbReference>
<evidence type="ECO:0000256" key="11">
    <source>
        <dbReference type="ARBA" id="ARBA00023136"/>
    </source>
</evidence>
<evidence type="ECO:0000256" key="17">
    <source>
        <dbReference type="ARBA" id="ARBA00048288"/>
    </source>
</evidence>
<comment type="catalytic activity">
    <reaction evidence="22">
        <text>1-O-hexadecyl-2-nonadioyl-sn-glycero-3-phosphocholine + H2O = nonanedioate + 1-O-hexadecyl-sn-glycero-3-phosphocholine + H(+)</text>
        <dbReference type="Rhea" id="RHEA:54552"/>
        <dbReference type="ChEBI" id="CHEBI:15377"/>
        <dbReference type="ChEBI" id="CHEBI:15378"/>
        <dbReference type="ChEBI" id="CHEBI:64496"/>
        <dbReference type="ChEBI" id="CHEBI:78208"/>
        <dbReference type="ChEBI" id="CHEBI:138269"/>
    </reaction>
    <physiologicalReaction direction="left-to-right" evidence="22">
        <dbReference type="Rhea" id="RHEA:54553"/>
    </physiologicalReaction>
</comment>
<evidence type="ECO:0000256" key="3">
    <source>
        <dbReference type="ARBA" id="ARBA00013179"/>
    </source>
</evidence>
<evidence type="ECO:0000256" key="6">
    <source>
        <dbReference type="ARBA" id="ARBA00022692"/>
    </source>
</evidence>
<keyword evidence="8" id="KW-0735">Signal-anchor</keyword>
<comment type="catalytic activity">
    <reaction evidence="24">
        <text>1-tetradecanoyl-2-(5Z,8Z,11Z,14Z-eicosatetraenoyl)-sn-glycero-3-phosphocholine + H2O = 2-(5Z,8Z,11Z,14Z)-eicosatetraenoyl-sn-glycero-3-phosphocholine + tetradecanoate + H(+)</text>
        <dbReference type="Rhea" id="RHEA:54396"/>
        <dbReference type="ChEBI" id="CHEBI:15377"/>
        <dbReference type="ChEBI" id="CHEBI:15378"/>
        <dbReference type="ChEBI" id="CHEBI:30807"/>
        <dbReference type="ChEBI" id="CHEBI:76079"/>
        <dbReference type="ChEBI" id="CHEBI:86102"/>
    </reaction>
    <physiologicalReaction direction="left-to-right" evidence="24">
        <dbReference type="Rhea" id="RHEA:54397"/>
    </physiologicalReaction>
</comment>
<evidence type="ECO:0000256" key="5">
    <source>
        <dbReference type="ARBA" id="ARBA00022487"/>
    </source>
</evidence>
<comment type="catalytic activity">
    <reaction evidence="29">
        <text>1-octadecanoyl-2-octanoyl-sn-glycero-3-phosphocholine + H2O = 1-octadecanoyl-sn-glycero-3-phosphocholine + octanoate + H(+)</text>
        <dbReference type="Rhea" id="RHEA:54468"/>
        <dbReference type="ChEBI" id="CHEBI:15377"/>
        <dbReference type="ChEBI" id="CHEBI:15378"/>
        <dbReference type="ChEBI" id="CHEBI:25646"/>
        <dbReference type="ChEBI" id="CHEBI:73858"/>
        <dbReference type="ChEBI" id="CHEBI:138213"/>
    </reaction>
    <physiologicalReaction direction="left-to-right" evidence="29">
        <dbReference type="Rhea" id="RHEA:54469"/>
    </physiologicalReaction>
</comment>
<keyword evidence="36" id="KW-1185">Reference proteome</keyword>
<evidence type="ECO:0000256" key="13">
    <source>
        <dbReference type="ARBA" id="ARBA00023422"/>
    </source>
</evidence>
<evidence type="ECO:0000256" key="22">
    <source>
        <dbReference type="ARBA" id="ARBA00050276"/>
    </source>
</evidence>
<evidence type="ECO:0000256" key="4">
    <source>
        <dbReference type="ARBA" id="ARBA00013278"/>
    </source>
</evidence>
<evidence type="ECO:0000256" key="24">
    <source>
        <dbReference type="ARBA" id="ARBA00051164"/>
    </source>
</evidence>
<evidence type="ECO:0000256" key="28">
    <source>
        <dbReference type="ARBA" id="ARBA00052588"/>
    </source>
</evidence>
<evidence type="ECO:0000256" key="30">
    <source>
        <dbReference type="ARBA" id="ARBA00052808"/>
    </source>
</evidence>
<evidence type="ECO:0000256" key="14">
    <source>
        <dbReference type="ARBA" id="ARBA00023721"/>
    </source>
</evidence>
<evidence type="ECO:0000256" key="32">
    <source>
        <dbReference type="ARBA" id="ARBA00059841"/>
    </source>
</evidence>
<comment type="catalytic activity">
    <reaction evidence="25">
        <text>1-tetradecanoyl-2-(9Z,12Z-octadecadienoyl)-sn-glycero-3-phosphocholine + H2O = 1-tetradecanoyl-sn-glycero-3-phosphocholine + (9Z,12Z)-octadecadienoate + H(+)</text>
        <dbReference type="Rhea" id="RHEA:54392"/>
        <dbReference type="ChEBI" id="CHEBI:15377"/>
        <dbReference type="ChEBI" id="CHEBI:15378"/>
        <dbReference type="ChEBI" id="CHEBI:30245"/>
        <dbReference type="ChEBI" id="CHEBI:64489"/>
        <dbReference type="ChEBI" id="CHEBI:86094"/>
    </reaction>
    <physiologicalReaction direction="left-to-right" evidence="25">
        <dbReference type="Rhea" id="RHEA:54393"/>
    </physiologicalReaction>
</comment>
<evidence type="ECO:0000256" key="31">
    <source>
        <dbReference type="ARBA" id="ARBA00052894"/>
    </source>
</evidence>
<dbReference type="PANTHER" id="PTHR10794">
    <property type="entry name" value="ABHYDROLASE DOMAIN-CONTAINING PROTEIN"/>
    <property type="match status" value="1"/>
</dbReference>
<evidence type="ECO:0000256" key="12">
    <source>
        <dbReference type="ARBA" id="ARBA00023264"/>
    </source>
</evidence>
<protein>
    <recommendedName>
        <fullName evidence="33">Phospholipase ABHD3</fullName>
        <ecNumber evidence="3">3.1.1.32</ecNumber>
        <ecNumber evidence="4">3.1.1.4</ecNumber>
    </recommendedName>
    <alternativeName>
        <fullName evidence="34">Abhydrolase domain-containing protein 3</fullName>
    </alternativeName>
</protein>
<dbReference type="SUPFAM" id="SSF53474">
    <property type="entry name" value="alpha/beta-Hydrolases"/>
    <property type="match status" value="1"/>
</dbReference>
<dbReference type="GO" id="GO:0051793">
    <property type="term" value="P:medium-chain fatty acid catabolic process"/>
    <property type="evidence" value="ECO:0007669"/>
    <property type="project" value="TreeGrafter"/>
</dbReference>
<comment type="catalytic activity">
    <reaction evidence="20">
        <text>1-octadecanoyl-2-nonanoyl-sn-glycero-3-phosphocholine + H2O = nonanoate + 1-octadecanoyl-sn-glycero-3-phosphocholine + H(+)</text>
        <dbReference type="Rhea" id="RHEA:54472"/>
        <dbReference type="ChEBI" id="CHEBI:15377"/>
        <dbReference type="ChEBI" id="CHEBI:15378"/>
        <dbReference type="ChEBI" id="CHEBI:32361"/>
        <dbReference type="ChEBI" id="CHEBI:73858"/>
        <dbReference type="ChEBI" id="CHEBI:138214"/>
    </reaction>
    <physiologicalReaction direction="left-to-right" evidence="20">
        <dbReference type="Rhea" id="RHEA:54473"/>
    </physiologicalReaction>
</comment>
<evidence type="ECO:0000256" key="2">
    <source>
        <dbReference type="ARBA" id="ARBA00010884"/>
    </source>
</evidence>
<comment type="catalytic activity">
    <reaction evidence="23">
        <text>1-octadecanoyl-2-pentanoyl-sn-glycero-3-phosphocholine + H2O = pentanoate + 1-octadecanoyl-sn-glycero-3-phosphocholine + H(+)</text>
        <dbReference type="Rhea" id="RHEA:54460"/>
        <dbReference type="ChEBI" id="CHEBI:15377"/>
        <dbReference type="ChEBI" id="CHEBI:15378"/>
        <dbReference type="ChEBI" id="CHEBI:31011"/>
        <dbReference type="ChEBI" id="CHEBI:73858"/>
        <dbReference type="ChEBI" id="CHEBI:138211"/>
    </reaction>
    <physiologicalReaction direction="left-to-right" evidence="23">
        <dbReference type="Rhea" id="RHEA:54461"/>
    </physiologicalReaction>
</comment>
<evidence type="ECO:0000256" key="25">
    <source>
        <dbReference type="ARBA" id="ARBA00051705"/>
    </source>
</evidence>
<sequence>MRSCNVRAHSQLCLGLVIPYTPTTTTGIKEGGRCDAYAKTAAPQGGDEPSDSLAGQRAPPLAHTWMYPPPPLTVSFTEGSLRQAAHSSRLSPPRWPLSPQCRLDNRDLAMISLDFNFNILTRDLSHYLENQVKVGLFGSGVGLSLKPQLISGSEKFYHFLREQCPVVSETYYPTFWCWESRIQTLLRPFVTAKPGVVYRNELIEAADGGQISLDWFDNDDSLSHPDPASRPTVLLLPGLTGTSRESYILHMVQQSRDLGYRMMLANYLGRKGRKTCLKGVIVFSAGWDVFECTASLEKPLDRFLFNSYLTSCLQASVHRHRPVLEKCYDIDHVMKAKTIREFDERFTSIMFGYPTNDDYYHDASPVHKLKSVQVPMLCLNAADDVFSPFHAIPVEAVKQNPNVALLITCHGGHIGFLEGMWPRQSTYMDRVFKQFTKAVIEQGSALQDLS</sequence>
<comment type="catalytic activity">
    <reaction evidence="26">
        <text>1-octadecanoyl-2-acetyl-sn-glycero-3-phosphocholine + H2O = 1-octadecanoyl-sn-glycero-3-phosphocholine + acetate + H(+)</text>
        <dbReference type="Rhea" id="RHEA:54408"/>
        <dbReference type="ChEBI" id="CHEBI:15377"/>
        <dbReference type="ChEBI" id="CHEBI:15378"/>
        <dbReference type="ChEBI" id="CHEBI:30089"/>
        <dbReference type="ChEBI" id="CHEBI:73858"/>
        <dbReference type="ChEBI" id="CHEBI:75220"/>
    </reaction>
    <physiologicalReaction direction="left-to-right" evidence="26">
        <dbReference type="Rhea" id="RHEA:54409"/>
    </physiologicalReaction>
</comment>
<evidence type="ECO:0000256" key="1">
    <source>
        <dbReference type="ARBA" id="ARBA00004606"/>
    </source>
</evidence>
<keyword evidence="7" id="KW-0378">Hydrolase</keyword>
<dbReference type="GO" id="GO:0016020">
    <property type="term" value="C:membrane"/>
    <property type="evidence" value="ECO:0007669"/>
    <property type="project" value="UniProtKB-SubCell"/>
</dbReference>
<evidence type="ECO:0000256" key="10">
    <source>
        <dbReference type="ARBA" id="ARBA00023098"/>
    </source>
</evidence>
<accession>A0A4Z2HS01</accession>
<comment type="catalytic activity">
    <reaction evidence="21">
        <text>1-tetradecanoyl-2-(4Z,7Z,10Z,13Z,16Z,19Z-docosahexaenoyl)-sn-glycero-3-phosphocholine + H2O = 2-(4Z,7Z,10Z,13Z,16Z,19Z-docosahexaenoyl)-sn-glycero-3-phosphocholine + tetradecanoate + H(+)</text>
        <dbReference type="Rhea" id="RHEA:54400"/>
        <dbReference type="ChEBI" id="CHEBI:15377"/>
        <dbReference type="ChEBI" id="CHEBI:15378"/>
        <dbReference type="ChEBI" id="CHEBI:30807"/>
        <dbReference type="ChEBI" id="CHEBI:76085"/>
        <dbReference type="ChEBI" id="CHEBI:86162"/>
    </reaction>
    <physiologicalReaction direction="left-to-right" evidence="21">
        <dbReference type="Rhea" id="RHEA:54401"/>
    </physiologicalReaction>
</comment>
<dbReference type="AlphaFoldDB" id="A0A4Z2HS01"/>
<comment type="catalytic activity">
    <reaction evidence="30">
        <text>1-hexadecanoyl-2-nonadioyl-sn-glycero-3-phosphocholine + H2O = nonanedioate + 1-hexadecanoyl-sn-glycero-3-phosphocholine + H(+)</text>
        <dbReference type="Rhea" id="RHEA:41388"/>
        <dbReference type="ChEBI" id="CHEBI:15377"/>
        <dbReference type="ChEBI" id="CHEBI:15378"/>
        <dbReference type="ChEBI" id="CHEBI:72998"/>
        <dbReference type="ChEBI" id="CHEBI:78207"/>
        <dbReference type="ChEBI" id="CHEBI:78208"/>
    </reaction>
    <physiologicalReaction direction="left-to-right" evidence="30">
        <dbReference type="Rhea" id="RHEA:41389"/>
    </physiologicalReaction>
</comment>
<comment type="catalytic activity">
    <reaction evidence="19">
        <text>1,2-ditetradecanoyl-sn-glycero-3-phosphocholine + H2O = 1-tetradecanoyl-sn-glycero-3-phosphocholine + tetradecanoate + H(+)</text>
        <dbReference type="Rhea" id="RHEA:54456"/>
        <dbReference type="ChEBI" id="CHEBI:15377"/>
        <dbReference type="ChEBI" id="CHEBI:15378"/>
        <dbReference type="ChEBI" id="CHEBI:30807"/>
        <dbReference type="ChEBI" id="CHEBI:45240"/>
        <dbReference type="ChEBI" id="CHEBI:64489"/>
    </reaction>
    <physiologicalReaction direction="left-to-right" evidence="19">
        <dbReference type="Rhea" id="RHEA:54457"/>
    </physiologicalReaction>
</comment>
<dbReference type="GO" id="GO:0008126">
    <property type="term" value="F:acetylesterase activity"/>
    <property type="evidence" value="ECO:0007669"/>
    <property type="project" value="TreeGrafter"/>
</dbReference>
<comment type="catalytic activity">
    <reaction evidence="28">
        <text>1-octadecanoyl-2-hexanoyl-sn-glycero-3-phosphocholine + H2O = hexanoate + 1-octadecanoyl-sn-glycero-3-phosphocholine + H(+)</text>
        <dbReference type="Rhea" id="RHEA:54464"/>
        <dbReference type="ChEBI" id="CHEBI:15377"/>
        <dbReference type="ChEBI" id="CHEBI:15378"/>
        <dbReference type="ChEBI" id="CHEBI:17120"/>
        <dbReference type="ChEBI" id="CHEBI:73858"/>
        <dbReference type="ChEBI" id="CHEBI:138212"/>
    </reaction>
    <physiologicalReaction direction="left-to-right" evidence="28">
        <dbReference type="Rhea" id="RHEA:54465"/>
    </physiologicalReaction>
</comment>
<evidence type="ECO:0000256" key="15">
    <source>
        <dbReference type="ARBA" id="ARBA00036688"/>
    </source>
</evidence>
<evidence type="ECO:0000256" key="29">
    <source>
        <dbReference type="ARBA" id="ARBA00052747"/>
    </source>
</evidence>
<evidence type="ECO:0000256" key="23">
    <source>
        <dbReference type="ARBA" id="ARBA00050674"/>
    </source>
</evidence>
<comment type="similarity">
    <text evidence="2">Belongs to the AB hydrolase superfamily. AB hydrolase 4 family.</text>
</comment>
<evidence type="ECO:0000256" key="34">
    <source>
        <dbReference type="ARBA" id="ARBA00082158"/>
    </source>
</evidence>
<keyword evidence="10" id="KW-0443">Lipid metabolism</keyword>
<keyword evidence="5" id="KW-0719">Serine esterase</keyword>
<evidence type="ECO:0000256" key="16">
    <source>
        <dbReference type="ARBA" id="ARBA00047611"/>
    </source>
</evidence>
<comment type="catalytic activity">
    <reaction evidence="17">
        <text>1-hexadecanoyl-2-(9-oxononanoyl)-sn-glycero-3-phosphocholine + H2O = 9-oxononanoate + 1-hexadecanoyl-sn-glycero-3-phosphocholine + H(+)</text>
        <dbReference type="Rhea" id="RHEA:41179"/>
        <dbReference type="ChEBI" id="CHEBI:15377"/>
        <dbReference type="ChEBI" id="CHEBI:15378"/>
        <dbReference type="ChEBI" id="CHEBI:61042"/>
        <dbReference type="ChEBI" id="CHEBI:72998"/>
        <dbReference type="ChEBI" id="CHEBI:77812"/>
    </reaction>
    <physiologicalReaction direction="left-to-right" evidence="17">
        <dbReference type="Rhea" id="RHEA:41180"/>
    </physiologicalReaction>
</comment>
<dbReference type="PROSITE" id="PS01133">
    <property type="entry name" value="UPF0017"/>
    <property type="match status" value="1"/>
</dbReference>
<comment type="caution">
    <text evidence="35">The sequence shown here is derived from an EMBL/GenBank/DDBJ whole genome shotgun (WGS) entry which is preliminary data.</text>
</comment>
<proteinExistence type="inferred from homology"/>
<comment type="catalytic activity">
    <reaction evidence="14">
        <text>1-O-hexadecyl-2-acetyl-sn-glycero-3-phosphocholine + H2O = 1-O-hexadecyl-sn-glycero-3-phosphocholine + acetate + H(+)</text>
        <dbReference type="Rhea" id="RHEA:40479"/>
        <dbReference type="ChEBI" id="CHEBI:15377"/>
        <dbReference type="ChEBI" id="CHEBI:15378"/>
        <dbReference type="ChEBI" id="CHEBI:30089"/>
        <dbReference type="ChEBI" id="CHEBI:44811"/>
        <dbReference type="ChEBI" id="CHEBI:64496"/>
    </reaction>
    <physiologicalReaction direction="left-to-right" evidence="14">
        <dbReference type="Rhea" id="RHEA:40480"/>
    </physiologicalReaction>
</comment>
<evidence type="ECO:0000256" key="26">
    <source>
        <dbReference type="ARBA" id="ARBA00052087"/>
    </source>
</evidence>
<name>A0A4Z2HS01_9TELE</name>
<evidence type="ECO:0000256" key="9">
    <source>
        <dbReference type="ARBA" id="ARBA00022989"/>
    </source>
</evidence>
<gene>
    <name evidence="35" type="primary">ABHD3_0</name>
    <name evidence="35" type="ORF">EYF80_022255</name>
</gene>
<keyword evidence="6" id="KW-0812">Transmembrane</keyword>
<dbReference type="InterPro" id="IPR000952">
    <property type="entry name" value="AB_hydrolase_4_CS"/>
</dbReference>
<keyword evidence="11" id="KW-0472">Membrane</keyword>
<evidence type="ECO:0000256" key="27">
    <source>
        <dbReference type="ARBA" id="ARBA00052144"/>
    </source>
</evidence>
<reference evidence="35 36" key="1">
    <citation type="submission" date="2019-03" db="EMBL/GenBank/DDBJ databases">
        <title>First draft genome of Liparis tanakae, snailfish: a comprehensive survey of snailfish specific genes.</title>
        <authorList>
            <person name="Kim W."/>
            <person name="Song I."/>
            <person name="Jeong J.-H."/>
            <person name="Kim D."/>
            <person name="Kim S."/>
            <person name="Ryu S."/>
            <person name="Song J.Y."/>
            <person name="Lee S.K."/>
        </authorList>
    </citation>
    <scope>NUCLEOTIDE SEQUENCE [LARGE SCALE GENOMIC DNA]</scope>
    <source>
        <tissue evidence="35">Muscle</tissue>
    </source>
</reference>
<dbReference type="GO" id="GO:0046470">
    <property type="term" value="P:phosphatidylcholine metabolic process"/>
    <property type="evidence" value="ECO:0007669"/>
    <property type="project" value="TreeGrafter"/>
</dbReference>
<evidence type="ECO:0000313" key="35">
    <source>
        <dbReference type="EMBL" id="TNN67582.1"/>
    </source>
</evidence>